<name>A0A1F6UF04_9PROT</name>
<dbReference type="InterPro" id="IPR011330">
    <property type="entry name" value="Glyco_hydro/deAcase_b/a-brl"/>
</dbReference>
<protein>
    <recommendedName>
        <fullName evidence="3">NodB homology domain-containing protein</fullName>
    </recommendedName>
</protein>
<accession>A0A1F6UF04</accession>
<evidence type="ECO:0008006" key="3">
    <source>
        <dbReference type="Google" id="ProtNLM"/>
    </source>
</evidence>
<sequence>MPSETYPNSVLLKRALANIRGGDVIMLHLGIRSRHDPLAPVLAPLIQGLKDRGLCFATLAPAAP</sequence>
<evidence type="ECO:0000313" key="1">
    <source>
        <dbReference type="EMBL" id="OGI55966.1"/>
    </source>
</evidence>
<dbReference type="SUPFAM" id="SSF88713">
    <property type="entry name" value="Glycoside hydrolase/deacetylase"/>
    <property type="match status" value="1"/>
</dbReference>
<dbReference type="GO" id="GO:0005975">
    <property type="term" value="P:carbohydrate metabolic process"/>
    <property type="evidence" value="ECO:0007669"/>
    <property type="project" value="InterPro"/>
</dbReference>
<evidence type="ECO:0000313" key="2">
    <source>
        <dbReference type="Proteomes" id="UP000177950"/>
    </source>
</evidence>
<dbReference type="AlphaFoldDB" id="A0A1F6UF04"/>
<proteinExistence type="predicted"/>
<comment type="caution">
    <text evidence="1">The sequence shown here is derived from an EMBL/GenBank/DDBJ whole genome shotgun (WGS) entry which is preliminary data.</text>
</comment>
<dbReference type="EMBL" id="MFSV01000199">
    <property type="protein sequence ID" value="OGI55966.1"/>
    <property type="molecule type" value="Genomic_DNA"/>
</dbReference>
<reference evidence="1 2" key="1">
    <citation type="journal article" date="2016" name="Nat. Commun.">
        <title>Thousands of microbial genomes shed light on interconnected biogeochemical processes in an aquifer system.</title>
        <authorList>
            <person name="Anantharaman K."/>
            <person name="Brown C.T."/>
            <person name="Hug L.A."/>
            <person name="Sharon I."/>
            <person name="Castelle C.J."/>
            <person name="Probst A.J."/>
            <person name="Thomas B.C."/>
            <person name="Singh A."/>
            <person name="Wilkins M.J."/>
            <person name="Karaoz U."/>
            <person name="Brodie E.L."/>
            <person name="Williams K.H."/>
            <person name="Hubbard S.S."/>
            <person name="Banfield J.F."/>
        </authorList>
    </citation>
    <scope>NUCLEOTIDE SEQUENCE [LARGE SCALE GENOMIC DNA]</scope>
</reference>
<dbReference type="Proteomes" id="UP000177950">
    <property type="component" value="Unassembled WGS sequence"/>
</dbReference>
<organism evidence="1 2">
    <name type="scientific">Candidatus Muproteobacteria bacterium RBG_19FT_COMBO_61_10</name>
    <dbReference type="NCBI Taxonomy" id="1817761"/>
    <lineage>
        <taxon>Bacteria</taxon>
        <taxon>Pseudomonadati</taxon>
        <taxon>Pseudomonadota</taxon>
        <taxon>Candidatus Muproteobacteria</taxon>
    </lineage>
</organism>
<gene>
    <name evidence="1" type="ORF">A2V58_07255</name>
</gene>